<proteinExistence type="predicted"/>
<evidence type="ECO:0000313" key="6">
    <source>
        <dbReference type="Proteomes" id="UP000620366"/>
    </source>
</evidence>
<dbReference type="PANTHER" id="PTHR42939">
    <property type="entry name" value="ABC TRANSPORTER ATP-BINDING PROTEIN ALBC-RELATED"/>
    <property type="match status" value="1"/>
</dbReference>
<dbReference type="GO" id="GO:0016887">
    <property type="term" value="F:ATP hydrolysis activity"/>
    <property type="evidence" value="ECO:0007669"/>
    <property type="project" value="InterPro"/>
</dbReference>
<dbReference type="Gene3D" id="3.40.50.300">
    <property type="entry name" value="P-loop containing nucleotide triphosphate hydrolases"/>
    <property type="match status" value="1"/>
</dbReference>
<comment type="caution">
    <text evidence="5">The sequence shown here is derived from an EMBL/GenBank/DDBJ whole genome shotgun (WGS) entry which is preliminary data.</text>
</comment>
<sequence length="238" mass="26103">MNETPKTNDLVAIEGVSKAYGPLKALDNVSLRLAGGQIIGLLGPNGSGKTTLIKILTGLLTDYQGSVRVLGAPVGPQSKAAISYLPDRNYFPDWMRARDAIALFRDFYADFSDAKAFEMLTRLGLSADQKIKSMSKGMIEKFQLCLVMSRAAKLYVLDEPLAGVDPAARDFILDTVLTNYSESSSILISTHLIADVERIFDSAIFLKNGQIVLHDNIDAIRAEHGKSLDQLFREVFKC</sequence>
<evidence type="ECO:0000256" key="3">
    <source>
        <dbReference type="ARBA" id="ARBA00022840"/>
    </source>
</evidence>
<keyword evidence="2" id="KW-0547">Nucleotide-binding</keyword>
<dbReference type="RefSeq" id="WP_249301604.1">
    <property type="nucleotide sequence ID" value="NZ_JACRSP010000005.1"/>
</dbReference>
<accession>A0A926DHK1</accession>
<organism evidence="5 6">
    <name type="scientific">Feifania hominis</name>
    <dbReference type="NCBI Taxonomy" id="2763660"/>
    <lineage>
        <taxon>Bacteria</taxon>
        <taxon>Bacillati</taxon>
        <taxon>Bacillota</taxon>
        <taxon>Clostridia</taxon>
        <taxon>Eubacteriales</taxon>
        <taxon>Feifaniaceae</taxon>
        <taxon>Feifania</taxon>
    </lineage>
</organism>
<dbReference type="CDD" id="cd03230">
    <property type="entry name" value="ABC_DR_subfamily_A"/>
    <property type="match status" value="1"/>
</dbReference>
<dbReference type="SMART" id="SM00382">
    <property type="entry name" value="AAA"/>
    <property type="match status" value="1"/>
</dbReference>
<dbReference type="EMBL" id="JACRSP010000005">
    <property type="protein sequence ID" value="MBC8537195.1"/>
    <property type="molecule type" value="Genomic_DNA"/>
</dbReference>
<evidence type="ECO:0000313" key="5">
    <source>
        <dbReference type="EMBL" id="MBC8537195.1"/>
    </source>
</evidence>
<dbReference type="AlphaFoldDB" id="A0A926DHK1"/>
<dbReference type="InterPro" id="IPR003593">
    <property type="entry name" value="AAA+_ATPase"/>
</dbReference>
<keyword evidence="3 5" id="KW-0067">ATP-binding</keyword>
<dbReference type="GO" id="GO:0005524">
    <property type="term" value="F:ATP binding"/>
    <property type="evidence" value="ECO:0007669"/>
    <property type="project" value="UniProtKB-KW"/>
</dbReference>
<dbReference type="PANTHER" id="PTHR42939:SF1">
    <property type="entry name" value="ABC TRANSPORTER ATP-BINDING PROTEIN ALBC-RELATED"/>
    <property type="match status" value="1"/>
</dbReference>
<protein>
    <submittedName>
        <fullName evidence="5">ABC transporter ATP-binding protein</fullName>
    </submittedName>
</protein>
<dbReference type="InterPro" id="IPR003439">
    <property type="entry name" value="ABC_transporter-like_ATP-bd"/>
</dbReference>
<dbReference type="Proteomes" id="UP000620366">
    <property type="component" value="Unassembled WGS sequence"/>
</dbReference>
<reference evidence="5" key="1">
    <citation type="submission" date="2020-08" db="EMBL/GenBank/DDBJ databases">
        <title>Genome public.</title>
        <authorList>
            <person name="Liu C."/>
            <person name="Sun Q."/>
        </authorList>
    </citation>
    <scope>NUCLEOTIDE SEQUENCE</scope>
    <source>
        <strain evidence="5">BX7</strain>
    </source>
</reference>
<name>A0A926DHK1_9FIRM</name>
<dbReference type="InterPro" id="IPR027417">
    <property type="entry name" value="P-loop_NTPase"/>
</dbReference>
<keyword evidence="1" id="KW-0813">Transport</keyword>
<dbReference type="PROSITE" id="PS50893">
    <property type="entry name" value="ABC_TRANSPORTER_2"/>
    <property type="match status" value="1"/>
</dbReference>
<dbReference type="SUPFAM" id="SSF52540">
    <property type="entry name" value="P-loop containing nucleoside triphosphate hydrolases"/>
    <property type="match status" value="1"/>
</dbReference>
<evidence type="ECO:0000256" key="2">
    <source>
        <dbReference type="ARBA" id="ARBA00022741"/>
    </source>
</evidence>
<gene>
    <name evidence="5" type="ORF">H8695_10905</name>
</gene>
<evidence type="ECO:0000256" key="1">
    <source>
        <dbReference type="ARBA" id="ARBA00022448"/>
    </source>
</evidence>
<keyword evidence="6" id="KW-1185">Reference proteome</keyword>
<dbReference type="Pfam" id="PF00005">
    <property type="entry name" value="ABC_tran"/>
    <property type="match status" value="1"/>
</dbReference>
<dbReference type="InterPro" id="IPR051782">
    <property type="entry name" value="ABC_Transporter_VariousFunc"/>
</dbReference>
<feature type="domain" description="ABC transporter" evidence="4">
    <location>
        <begin position="11"/>
        <end position="233"/>
    </location>
</feature>
<evidence type="ECO:0000259" key="4">
    <source>
        <dbReference type="PROSITE" id="PS50893"/>
    </source>
</evidence>